<dbReference type="RefSeq" id="WP_190832246.1">
    <property type="nucleotide sequence ID" value="NZ_CAWPPI010000072.1"/>
</dbReference>
<sequence>MNKRFLSKAIFVLSIPTFSAFPTIPSVAQESTPQQNQEVTIPKSSAITISFPTPVTFNAGQKKSLPTAALLAHPILDSNGNVVAPPSSPVSIELQPFDGGAKIVAQSVVIGGRVIPITASSPLIPGKTVTIASGAQLAQENQYFYRNLVGSVFGVFGSANRASNDIITNLTNFGNTVGTGIGILTGLSSPKTTRQVEITSGSMYVLTLQAPVTLPASVVITAPPTQKIAPAQS</sequence>
<feature type="signal peptide" evidence="1">
    <location>
        <begin position="1"/>
        <end position="28"/>
    </location>
</feature>
<comment type="caution">
    <text evidence="2">The sequence shown here is derived from an EMBL/GenBank/DDBJ whole genome shotgun (WGS) entry which is preliminary data.</text>
</comment>
<evidence type="ECO:0000256" key="1">
    <source>
        <dbReference type="SAM" id="SignalP"/>
    </source>
</evidence>
<feature type="chain" id="PRO_5035223919" evidence="1">
    <location>
        <begin position="29"/>
        <end position="233"/>
    </location>
</feature>
<keyword evidence="1" id="KW-0732">Signal</keyword>
<evidence type="ECO:0000313" key="3">
    <source>
        <dbReference type="Proteomes" id="UP000629098"/>
    </source>
</evidence>
<protein>
    <submittedName>
        <fullName evidence="2">Uncharacterized protein</fullName>
    </submittedName>
</protein>
<keyword evidence="3" id="KW-1185">Reference proteome</keyword>
<proteinExistence type="predicted"/>
<dbReference type="EMBL" id="JACXAE010000072">
    <property type="protein sequence ID" value="MBD2774777.1"/>
    <property type="molecule type" value="Genomic_DNA"/>
</dbReference>
<gene>
    <name evidence="2" type="ORF">ICL16_22575</name>
</gene>
<dbReference type="AlphaFoldDB" id="A0A8J6XKQ4"/>
<evidence type="ECO:0000313" key="2">
    <source>
        <dbReference type="EMBL" id="MBD2774777.1"/>
    </source>
</evidence>
<organism evidence="2 3">
    <name type="scientific">Iningainema tapete BLCC-T55</name>
    <dbReference type="NCBI Taxonomy" id="2748662"/>
    <lineage>
        <taxon>Bacteria</taxon>
        <taxon>Bacillati</taxon>
        <taxon>Cyanobacteriota</taxon>
        <taxon>Cyanophyceae</taxon>
        <taxon>Nostocales</taxon>
        <taxon>Scytonemataceae</taxon>
        <taxon>Iningainema tapete</taxon>
    </lineage>
</organism>
<dbReference type="Proteomes" id="UP000629098">
    <property type="component" value="Unassembled WGS sequence"/>
</dbReference>
<accession>A0A8J6XKQ4</accession>
<name>A0A8J6XKQ4_9CYAN</name>
<reference evidence="2" key="1">
    <citation type="submission" date="2020-09" db="EMBL/GenBank/DDBJ databases">
        <title>Iningainema tapete sp. nov. (Scytonemataceae, Cyanobacteria) from greenhouses in central Florida (USA) produces two types of nodularin with biosynthetic potential for microcystin-LR and anabaenopeptins.</title>
        <authorList>
            <person name="Berthold D.E."/>
            <person name="Lefler F.W."/>
            <person name="Huang I.-S."/>
            <person name="Abdulla H."/>
            <person name="Zimba P.V."/>
            <person name="Laughinghouse H.D. IV."/>
        </authorList>
    </citation>
    <scope>NUCLEOTIDE SEQUENCE</scope>
    <source>
        <strain evidence="2">BLCCT55</strain>
    </source>
</reference>